<dbReference type="InterPro" id="IPR025405">
    <property type="entry name" value="DUF4131"/>
</dbReference>
<dbReference type="PANTHER" id="PTHR30619">
    <property type="entry name" value="DNA INTERNALIZATION/COMPETENCE PROTEIN COMEC/REC2"/>
    <property type="match status" value="1"/>
</dbReference>
<keyword evidence="5 6" id="KW-0472">Membrane</keyword>
<feature type="transmembrane region" description="Helical" evidence="6">
    <location>
        <begin position="42"/>
        <end position="59"/>
    </location>
</feature>
<feature type="transmembrane region" description="Helical" evidence="6">
    <location>
        <begin position="459"/>
        <end position="479"/>
    </location>
</feature>
<evidence type="ECO:0000256" key="3">
    <source>
        <dbReference type="ARBA" id="ARBA00022692"/>
    </source>
</evidence>
<dbReference type="InterPro" id="IPR052159">
    <property type="entry name" value="Competence_DNA_uptake"/>
</dbReference>
<organism evidence="9 10">
    <name type="scientific">Tranquillimonas rosea</name>
    <dbReference type="NCBI Taxonomy" id="641238"/>
    <lineage>
        <taxon>Bacteria</taxon>
        <taxon>Pseudomonadati</taxon>
        <taxon>Pseudomonadota</taxon>
        <taxon>Alphaproteobacteria</taxon>
        <taxon>Rhodobacterales</taxon>
        <taxon>Roseobacteraceae</taxon>
        <taxon>Tranquillimonas</taxon>
    </lineage>
</organism>
<evidence type="ECO:0000256" key="1">
    <source>
        <dbReference type="ARBA" id="ARBA00004651"/>
    </source>
</evidence>
<keyword evidence="2" id="KW-1003">Cell membrane</keyword>
<name>A0A1H9V7Z4_9RHOB</name>
<accession>A0A1H9V7Z4</accession>
<evidence type="ECO:0000256" key="6">
    <source>
        <dbReference type="SAM" id="Phobius"/>
    </source>
</evidence>
<feature type="transmembrane region" description="Helical" evidence="6">
    <location>
        <begin position="398"/>
        <end position="419"/>
    </location>
</feature>
<keyword evidence="10" id="KW-1185">Reference proteome</keyword>
<dbReference type="STRING" id="641238.SAMN04490244_106314"/>
<evidence type="ECO:0000256" key="2">
    <source>
        <dbReference type="ARBA" id="ARBA00022475"/>
    </source>
</evidence>
<evidence type="ECO:0000313" key="9">
    <source>
        <dbReference type="EMBL" id="SES17661.1"/>
    </source>
</evidence>
<feature type="transmembrane region" description="Helical" evidence="6">
    <location>
        <begin position="17"/>
        <end position="36"/>
    </location>
</feature>
<evidence type="ECO:0000256" key="5">
    <source>
        <dbReference type="ARBA" id="ARBA00023136"/>
    </source>
</evidence>
<keyword evidence="3 6" id="KW-0812">Transmembrane</keyword>
<reference evidence="9 10" key="1">
    <citation type="submission" date="2016-10" db="EMBL/GenBank/DDBJ databases">
        <authorList>
            <person name="de Groot N.N."/>
        </authorList>
    </citation>
    <scope>NUCLEOTIDE SEQUENCE [LARGE SCALE GENOMIC DNA]</scope>
    <source>
        <strain evidence="9 10">DSM 23042</strain>
    </source>
</reference>
<dbReference type="RefSeq" id="WP_235859860.1">
    <property type="nucleotide sequence ID" value="NZ_FOGU01000006.1"/>
</dbReference>
<protein>
    <submittedName>
        <fullName evidence="9">Competence protein ComEC</fullName>
    </submittedName>
</protein>
<dbReference type="Proteomes" id="UP000198885">
    <property type="component" value="Unassembled WGS sequence"/>
</dbReference>
<feature type="domain" description="DUF4131" evidence="8">
    <location>
        <begin position="40"/>
        <end position="197"/>
    </location>
</feature>
<gene>
    <name evidence="9" type="ORF">SAMN04490244_106314</name>
</gene>
<feature type="transmembrane region" description="Helical" evidence="6">
    <location>
        <begin position="71"/>
        <end position="91"/>
    </location>
</feature>
<evidence type="ECO:0000256" key="4">
    <source>
        <dbReference type="ARBA" id="ARBA00022989"/>
    </source>
</evidence>
<feature type="domain" description="ComEC/Rec2-related protein" evidence="7">
    <location>
        <begin position="237"/>
        <end position="511"/>
    </location>
</feature>
<feature type="transmembrane region" description="Helical" evidence="6">
    <location>
        <begin position="485"/>
        <end position="508"/>
    </location>
</feature>
<dbReference type="AlphaFoldDB" id="A0A1H9V7Z4"/>
<feature type="transmembrane region" description="Helical" evidence="6">
    <location>
        <begin position="257"/>
        <end position="283"/>
    </location>
</feature>
<feature type="transmembrane region" description="Helical" evidence="6">
    <location>
        <begin position="343"/>
        <end position="360"/>
    </location>
</feature>
<dbReference type="InterPro" id="IPR004477">
    <property type="entry name" value="ComEC_N"/>
</dbReference>
<evidence type="ECO:0000259" key="8">
    <source>
        <dbReference type="Pfam" id="PF13567"/>
    </source>
</evidence>
<feature type="transmembrane region" description="Helical" evidence="6">
    <location>
        <begin position="425"/>
        <end position="452"/>
    </location>
</feature>
<feature type="transmembrane region" description="Helical" evidence="6">
    <location>
        <begin position="295"/>
        <end position="313"/>
    </location>
</feature>
<dbReference type="EMBL" id="FOGU01000006">
    <property type="protein sequence ID" value="SES17661.1"/>
    <property type="molecule type" value="Genomic_DNA"/>
</dbReference>
<evidence type="ECO:0000259" key="7">
    <source>
        <dbReference type="Pfam" id="PF03772"/>
    </source>
</evidence>
<comment type="subcellular location">
    <subcellularLocation>
        <location evidence="1">Cell membrane</location>
        <topology evidence="1">Multi-pass membrane protein</topology>
    </subcellularLocation>
</comment>
<keyword evidence="4 6" id="KW-1133">Transmembrane helix</keyword>
<dbReference type="Pfam" id="PF13567">
    <property type="entry name" value="DUF4131"/>
    <property type="match status" value="1"/>
</dbReference>
<evidence type="ECO:0000313" key="10">
    <source>
        <dbReference type="Proteomes" id="UP000198885"/>
    </source>
</evidence>
<proteinExistence type="predicted"/>
<dbReference type="PANTHER" id="PTHR30619:SF1">
    <property type="entry name" value="RECOMBINATION PROTEIN 2"/>
    <property type="match status" value="1"/>
</dbReference>
<dbReference type="Pfam" id="PF03772">
    <property type="entry name" value="Competence"/>
    <property type="match status" value="1"/>
</dbReference>
<sequence length="682" mass="70533">MGALATAIARLFDGQRGALVCWVPVCLGAGIGAYFALPVEPAPWALGTGALILLACAVAGRRVAARMPPAVALWLICAGLALAGARSLWVAEPVLGWRYYGPVEGRVVKVDRSASDAPRLTLDRVVLADTSPERTPRRVRVSLHGPPPRLAARPGQTVILTGHLSPPAGPVEPGGFDFRRMAWFAGIGAVGYTRSPALVYAPPAPRAVPVAQARAAISAAVRAVLPGEVGAFAAAITTGDRSGISAETVEELRLANLAHLLAISGLHMGLLTGVVFYALRLGLVLPPSVALRWPVKKIAAGGALVAAAAYLALSGGNVATQRAFVMAAVVLVAVMLDRRALTLRAVAVAATIVLVLRPEAMTGPGFQLSFAATTALVAVFSGLRALPWDVPRWLRPVLAVVLSSAVAGFATAPFAAAHFNRVPHYGLIANLAAVPLMGSVVMPAAVLAAVLAPFGLGWVGLWIMAPAIRWILFVAEWVAAREGAVSLVVSPGPVVLPVLSLGLLWLVLWQGRARWLGGAVPVALAFGLWSQAQRPDLLIASSGRLMGLATERGRVLSKPVGDGFPASVWLENDGDGATQAEAAARPGLSRVAPGITVAQLEGMRVAMISGRGQQENARGACATADLVVLPSEMEDPAEQASCDVLDRAALSAGGAVSLTVTPHGIVRRQAGDTARRPWTGGQ</sequence>
<dbReference type="NCBIfam" id="TIGR00360">
    <property type="entry name" value="ComEC_N-term"/>
    <property type="match status" value="1"/>
</dbReference>
<feature type="transmembrane region" description="Helical" evidence="6">
    <location>
        <begin position="366"/>
        <end position="386"/>
    </location>
</feature>
<dbReference type="GO" id="GO:0005886">
    <property type="term" value="C:plasma membrane"/>
    <property type="evidence" value="ECO:0007669"/>
    <property type="project" value="UniProtKB-SubCell"/>
</dbReference>